<dbReference type="SUPFAM" id="SSF111331">
    <property type="entry name" value="NAD kinase/diacylglycerol kinase-like"/>
    <property type="match status" value="1"/>
</dbReference>
<feature type="binding site" evidence="6">
    <location>
        <position position="156"/>
    </location>
    <ligand>
        <name>NAD(+)</name>
        <dbReference type="ChEBI" id="CHEBI:57540"/>
    </ligand>
</feature>
<feature type="binding site" evidence="6">
    <location>
        <begin position="186"/>
        <end position="191"/>
    </location>
    <ligand>
        <name>NAD(+)</name>
        <dbReference type="ChEBI" id="CHEBI:57540"/>
    </ligand>
</feature>
<evidence type="ECO:0000256" key="6">
    <source>
        <dbReference type="HAMAP-Rule" id="MF_00361"/>
    </source>
</evidence>
<proteinExistence type="inferred from homology"/>
<comment type="catalytic activity">
    <reaction evidence="5 6">
        <text>NAD(+) + ATP = ADP + NADP(+) + H(+)</text>
        <dbReference type="Rhea" id="RHEA:18629"/>
        <dbReference type="ChEBI" id="CHEBI:15378"/>
        <dbReference type="ChEBI" id="CHEBI:30616"/>
        <dbReference type="ChEBI" id="CHEBI:57540"/>
        <dbReference type="ChEBI" id="CHEBI:58349"/>
        <dbReference type="ChEBI" id="CHEBI:456216"/>
        <dbReference type="EC" id="2.7.1.23"/>
    </reaction>
</comment>
<dbReference type="EC" id="2.7.1.23" evidence="6"/>
<dbReference type="EMBL" id="BAAALS010000040">
    <property type="protein sequence ID" value="GAA1774728.1"/>
    <property type="molecule type" value="Genomic_DNA"/>
</dbReference>
<protein>
    <recommendedName>
        <fullName evidence="6">NAD kinase</fullName>
        <ecNumber evidence="6">2.7.1.23</ecNumber>
    </recommendedName>
    <alternativeName>
        <fullName evidence="6">ATP-dependent NAD kinase</fullName>
    </alternativeName>
</protein>
<keyword evidence="4 6" id="KW-0520">NAD</keyword>
<keyword evidence="6" id="KW-0963">Cytoplasm</keyword>
<reference evidence="7 8" key="1">
    <citation type="journal article" date="2019" name="Int. J. Syst. Evol. Microbiol.">
        <title>The Global Catalogue of Microorganisms (GCM) 10K type strain sequencing project: providing services to taxonomists for standard genome sequencing and annotation.</title>
        <authorList>
            <consortium name="The Broad Institute Genomics Platform"/>
            <consortium name="The Broad Institute Genome Sequencing Center for Infectious Disease"/>
            <person name="Wu L."/>
            <person name="Ma J."/>
        </authorList>
    </citation>
    <scope>NUCLEOTIDE SEQUENCE [LARGE SCALE GENOMIC DNA]</scope>
    <source>
        <strain evidence="7 8">JCM 13249</strain>
    </source>
</reference>
<evidence type="ECO:0000256" key="4">
    <source>
        <dbReference type="ARBA" id="ARBA00023027"/>
    </source>
</evidence>
<feature type="binding site" evidence="6">
    <location>
        <position position="76"/>
    </location>
    <ligand>
        <name>NAD(+)</name>
        <dbReference type="ChEBI" id="CHEBI:57540"/>
    </ligand>
</feature>
<dbReference type="Proteomes" id="UP001500655">
    <property type="component" value="Unassembled WGS sequence"/>
</dbReference>
<dbReference type="PANTHER" id="PTHR20275:SF0">
    <property type="entry name" value="NAD KINASE"/>
    <property type="match status" value="1"/>
</dbReference>
<evidence type="ECO:0000313" key="8">
    <source>
        <dbReference type="Proteomes" id="UP001500655"/>
    </source>
</evidence>
<dbReference type="InterPro" id="IPR016064">
    <property type="entry name" value="NAD/diacylglycerol_kinase_sf"/>
</dbReference>
<dbReference type="InterPro" id="IPR002504">
    <property type="entry name" value="NADK"/>
</dbReference>
<feature type="binding site" evidence="6">
    <location>
        <begin position="71"/>
        <end position="72"/>
    </location>
    <ligand>
        <name>NAD(+)</name>
        <dbReference type="ChEBI" id="CHEBI:57540"/>
    </ligand>
</feature>
<dbReference type="Gene3D" id="3.40.50.10330">
    <property type="entry name" value="Probable inorganic polyphosphate/atp-NAD kinase, domain 1"/>
    <property type="match status" value="1"/>
</dbReference>
<dbReference type="Pfam" id="PF01513">
    <property type="entry name" value="NAD_kinase"/>
    <property type="match status" value="1"/>
</dbReference>
<keyword evidence="3 6" id="KW-0521">NADP</keyword>
<accession>A0ABN2L545</accession>
<keyword evidence="6" id="KW-0547">Nucleotide-binding</keyword>
<dbReference type="Pfam" id="PF20143">
    <property type="entry name" value="NAD_kinase_C"/>
    <property type="match status" value="1"/>
</dbReference>
<gene>
    <name evidence="6" type="primary">nadK</name>
    <name evidence="7" type="ORF">GCM10009681_52850</name>
</gene>
<evidence type="ECO:0000256" key="1">
    <source>
        <dbReference type="ARBA" id="ARBA00022679"/>
    </source>
</evidence>
<comment type="cofactor">
    <cofactor evidence="6">
        <name>a divalent metal cation</name>
        <dbReference type="ChEBI" id="CHEBI:60240"/>
    </cofactor>
</comment>
<evidence type="ECO:0000256" key="2">
    <source>
        <dbReference type="ARBA" id="ARBA00022777"/>
    </source>
</evidence>
<comment type="caution">
    <text evidence="7">The sequence shown here is derived from an EMBL/GenBank/DDBJ whole genome shotgun (WGS) entry which is preliminary data.</text>
</comment>
<dbReference type="GO" id="GO:0016301">
    <property type="term" value="F:kinase activity"/>
    <property type="evidence" value="ECO:0007669"/>
    <property type="project" value="UniProtKB-KW"/>
</dbReference>
<name>A0ABN2L545_9ACTN</name>
<keyword evidence="1 6" id="KW-0808">Transferase</keyword>
<sequence>MGDRSALLVIHTGRPNSVELAQLVAADLVAADFEVRVVADEAAGVDLPGVVGVSGPEAAEGVEMVFALGGDGTLLRAAELARPAMVPLLGINLGKVGFLAEAEVDDIDKVVEHVIAREYTVDSRLTVDVCIAHEGEVVVESWALNEASVEKGSRERMIELRVDVDGRPLSRYGCDGVVCATPTGSTAYAFSAGGPVVWPEVEALLLVPISAHALFSRAVVTAPSSTITITLDPHAAPGVMWCDGRRAFDVPPGSQITVRRGSLPVKVARLRHRPFTDRLVAKFGLPVAGWRSNAHG</sequence>
<comment type="caution">
    <text evidence="6">Lacks conserved residue(s) required for the propagation of feature annotation.</text>
</comment>
<dbReference type="Gene3D" id="2.60.200.30">
    <property type="entry name" value="Probable inorganic polyphosphate/atp-NAD kinase, domain 2"/>
    <property type="match status" value="1"/>
</dbReference>
<feature type="binding site" evidence="6">
    <location>
        <begin position="145"/>
        <end position="146"/>
    </location>
    <ligand>
        <name>NAD(+)</name>
        <dbReference type="ChEBI" id="CHEBI:57540"/>
    </ligand>
</feature>
<organism evidence="7 8">
    <name type="scientific">Luedemannella helvata</name>
    <dbReference type="NCBI Taxonomy" id="349315"/>
    <lineage>
        <taxon>Bacteria</taxon>
        <taxon>Bacillati</taxon>
        <taxon>Actinomycetota</taxon>
        <taxon>Actinomycetes</taxon>
        <taxon>Micromonosporales</taxon>
        <taxon>Micromonosporaceae</taxon>
        <taxon>Luedemannella</taxon>
    </lineage>
</organism>
<feature type="binding site" evidence="6">
    <location>
        <position position="175"/>
    </location>
    <ligand>
        <name>NAD(+)</name>
        <dbReference type="ChEBI" id="CHEBI:57540"/>
    </ligand>
</feature>
<feature type="active site" description="Proton acceptor" evidence="6">
    <location>
        <position position="71"/>
    </location>
</feature>
<dbReference type="InterPro" id="IPR017437">
    <property type="entry name" value="ATP-NAD_kinase_PpnK-typ_C"/>
</dbReference>
<comment type="similarity">
    <text evidence="6">Belongs to the NAD kinase family.</text>
</comment>
<dbReference type="NCBIfam" id="NF002892">
    <property type="entry name" value="PRK03372.1"/>
    <property type="match status" value="1"/>
</dbReference>
<keyword evidence="8" id="KW-1185">Reference proteome</keyword>
<dbReference type="RefSeq" id="WP_344087752.1">
    <property type="nucleotide sequence ID" value="NZ_BAAALS010000040.1"/>
</dbReference>
<evidence type="ECO:0000256" key="3">
    <source>
        <dbReference type="ARBA" id="ARBA00022857"/>
    </source>
</evidence>
<comment type="function">
    <text evidence="6">Involved in the regulation of the intracellular balance of NAD and NADP, and is a key enzyme in the biosynthesis of NADP. Catalyzes specifically the phosphorylation on 2'-hydroxyl of the adenosine moiety of NAD to yield NADP.</text>
</comment>
<comment type="subcellular location">
    <subcellularLocation>
        <location evidence="6">Cytoplasm</location>
    </subcellularLocation>
</comment>
<dbReference type="PANTHER" id="PTHR20275">
    <property type="entry name" value="NAD KINASE"/>
    <property type="match status" value="1"/>
</dbReference>
<evidence type="ECO:0000256" key="5">
    <source>
        <dbReference type="ARBA" id="ARBA00047925"/>
    </source>
</evidence>
<evidence type="ECO:0000313" key="7">
    <source>
        <dbReference type="EMBL" id="GAA1774728.1"/>
    </source>
</evidence>
<dbReference type="InterPro" id="IPR017438">
    <property type="entry name" value="ATP-NAD_kinase_N"/>
</dbReference>
<keyword evidence="6" id="KW-0067">ATP-binding</keyword>
<keyword evidence="2 6" id="KW-0418">Kinase</keyword>
<dbReference type="HAMAP" id="MF_00361">
    <property type="entry name" value="NAD_kinase"/>
    <property type="match status" value="1"/>
</dbReference>